<dbReference type="Proteomes" id="UP000041254">
    <property type="component" value="Unassembled WGS sequence"/>
</dbReference>
<dbReference type="InParanoid" id="A0A0G4GSB3"/>
<dbReference type="VEuPathDB" id="CryptoDB:Vbra_23317"/>
<sequence>MEDKLAFEDDFAPLQFAVGTSAGGEKIFRACQTYMETRRDDSDRRVLVTLDCKNAFNSIDRQAILDALGTKWPFYGTPAELWYRMEDGRTETILSQEGTQQGDAAGPFLFCLGLHPALVKLQEEFPDAFVSAFMDDIDGGLDETRVTGYVDRAEQLLAEKKLRLRRDKSAAWSPRWQQDSDIPADIAASGVKCSTDGITVLGCPLGGNSFIQHSLEKITNGHQPLLDAIVTFAQKGLQGSGLLLRYCASPRLNYWLRLLPPESDVSLAAAERHDAAIIRAFRRMFRFPGDFPDSVSAQVQLPIRLGGFGLVSASTIARAAFLGSIGVTAFDVSSRFRGAPWMPQGGPAALLDCHGFDRQSPPSLPSLRWSAPPSPSPPSKTFSRDRRFGYSSA</sequence>
<gene>
    <name evidence="3" type="ORF">Vbra_23317</name>
</gene>
<protein>
    <recommendedName>
        <fullName evidence="2">Reverse transcriptase domain-containing protein</fullName>
    </recommendedName>
</protein>
<keyword evidence="4" id="KW-1185">Reference proteome</keyword>
<dbReference type="EMBL" id="CDMY01000785">
    <property type="protein sequence ID" value="CEM33505.1"/>
    <property type="molecule type" value="Genomic_DNA"/>
</dbReference>
<dbReference type="OrthoDB" id="422033at2759"/>
<dbReference type="AlphaFoldDB" id="A0A0G4GSB3"/>
<feature type="compositionally biased region" description="Basic and acidic residues" evidence="1">
    <location>
        <begin position="382"/>
        <end position="393"/>
    </location>
</feature>
<name>A0A0G4GSB3_VITBC</name>
<feature type="region of interest" description="Disordered" evidence="1">
    <location>
        <begin position="357"/>
        <end position="393"/>
    </location>
</feature>
<organism evidence="3 4">
    <name type="scientific">Vitrella brassicaformis (strain CCMP3155)</name>
    <dbReference type="NCBI Taxonomy" id="1169540"/>
    <lineage>
        <taxon>Eukaryota</taxon>
        <taxon>Sar</taxon>
        <taxon>Alveolata</taxon>
        <taxon>Colpodellida</taxon>
        <taxon>Vitrellaceae</taxon>
        <taxon>Vitrella</taxon>
    </lineage>
</organism>
<proteinExistence type="predicted"/>
<evidence type="ECO:0000256" key="1">
    <source>
        <dbReference type="SAM" id="MobiDB-lite"/>
    </source>
</evidence>
<accession>A0A0G4GSB3</accession>
<reference evidence="3 4" key="1">
    <citation type="submission" date="2014-11" db="EMBL/GenBank/DDBJ databases">
        <authorList>
            <person name="Zhu J."/>
            <person name="Qi W."/>
            <person name="Song R."/>
        </authorList>
    </citation>
    <scope>NUCLEOTIDE SEQUENCE [LARGE SCALE GENOMIC DNA]</scope>
</reference>
<feature type="domain" description="Reverse transcriptase" evidence="2">
    <location>
        <begin position="39"/>
        <end position="203"/>
    </location>
</feature>
<evidence type="ECO:0000259" key="2">
    <source>
        <dbReference type="Pfam" id="PF00078"/>
    </source>
</evidence>
<dbReference type="Pfam" id="PF00078">
    <property type="entry name" value="RVT_1"/>
    <property type="match status" value="1"/>
</dbReference>
<evidence type="ECO:0000313" key="3">
    <source>
        <dbReference type="EMBL" id="CEM33505.1"/>
    </source>
</evidence>
<dbReference type="InterPro" id="IPR000477">
    <property type="entry name" value="RT_dom"/>
</dbReference>
<evidence type="ECO:0000313" key="4">
    <source>
        <dbReference type="Proteomes" id="UP000041254"/>
    </source>
</evidence>
<dbReference type="PhylomeDB" id="A0A0G4GSB3"/>
<dbReference type="OMA" id="HIVFAIN"/>